<dbReference type="OrthoDB" id="1750588at2759"/>
<organism evidence="1 2">
    <name type="scientific">Musa troglodytarum</name>
    <name type="common">fe'i banana</name>
    <dbReference type="NCBI Taxonomy" id="320322"/>
    <lineage>
        <taxon>Eukaryota</taxon>
        <taxon>Viridiplantae</taxon>
        <taxon>Streptophyta</taxon>
        <taxon>Embryophyta</taxon>
        <taxon>Tracheophyta</taxon>
        <taxon>Spermatophyta</taxon>
        <taxon>Magnoliopsida</taxon>
        <taxon>Liliopsida</taxon>
        <taxon>Zingiberales</taxon>
        <taxon>Musaceae</taxon>
        <taxon>Musa</taxon>
    </lineage>
</organism>
<keyword evidence="2" id="KW-1185">Reference proteome</keyword>
<evidence type="ECO:0000313" key="2">
    <source>
        <dbReference type="Proteomes" id="UP001055439"/>
    </source>
</evidence>
<name>A0A9E7L5A3_9LILI</name>
<accession>A0A9E7L5A3</accession>
<gene>
    <name evidence="1" type="ORF">MUK42_16417</name>
</gene>
<proteinExistence type="predicted"/>
<dbReference type="EMBL" id="CP097510">
    <property type="protein sequence ID" value="URE38540.1"/>
    <property type="molecule type" value="Genomic_DNA"/>
</dbReference>
<reference evidence="1" key="1">
    <citation type="submission" date="2022-05" db="EMBL/GenBank/DDBJ databases">
        <title>The Musa troglodytarum L. genome provides insights into the mechanism of non-climacteric behaviour and enrichment of carotenoids.</title>
        <authorList>
            <person name="Wang J."/>
        </authorList>
    </citation>
    <scope>NUCLEOTIDE SEQUENCE</scope>
    <source>
        <tissue evidence="1">Leaf</tissue>
    </source>
</reference>
<dbReference type="AlphaFoldDB" id="A0A9E7L5A3"/>
<protein>
    <submittedName>
        <fullName evidence="1">Uncharacterized protein</fullName>
    </submittedName>
</protein>
<sequence>MENISQRVGGTRKCNHHQLFLFLPAVVLPQGKSSSTVLLHLGHLGSFFESMTYMRQWGHPASTIEVASGLLDFCSPSDDTHELVGDIDGEDQESLSSSSSSSSSSSITALVDGPPLALICFADRFSFRSTFGYRRQATSISNLKLAFAAGELDGLLNFPITLRDVILEQF</sequence>
<dbReference type="Proteomes" id="UP001055439">
    <property type="component" value="Chromosome 8"/>
</dbReference>
<evidence type="ECO:0000313" key="1">
    <source>
        <dbReference type="EMBL" id="URE38540.1"/>
    </source>
</evidence>